<organism evidence="1 2">
    <name type="scientific">Leptospira santarosai</name>
    <dbReference type="NCBI Taxonomy" id="28183"/>
    <lineage>
        <taxon>Bacteria</taxon>
        <taxon>Pseudomonadati</taxon>
        <taxon>Spirochaetota</taxon>
        <taxon>Spirochaetia</taxon>
        <taxon>Leptospirales</taxon>
        <taxon>Leptospiraceae</taxon>
        <taxon>Leptospira</taxon>
    </lineage>
</organism>
<evidence type="ECO:0000313" key="1">
    <source>
        <dbReference type="EMBL" id="ONF94089.1"/>
    </source>
</evidence>
<protein>
    <submittedName>
        <fullName evidence="1">Uncharacterized protein</fullName>
    </submittedName>
</protein>
<comment type="caution">
    <text evidence="1">The sequence shown here is derived from an EMBL/GenBank/DDBJ whole genome shotgun (WGS) entry which is preliminary data.</text>
</comment>
<reference evidence="1 2" key="1">
    <citation type="submission" date="2017-01" db="EMBL/GenBank/DDBJ databases">
        <title>Comparative genomic analysis of Brazilian Leptospira santarosai.</title>
        <authorList>
            <person name="Moreno L.Z."/>
            <person name="Miraglia F."/>
            <person name="Kremer F.S."/>
            <person name="Eslabao M.R."/>
            <person name="Lilenbaum W."/>
            <person name="Dellagostin O.A."/>
            <person name="Moreno A.M."/>
        </authorList>
    </citation>
    <scope>NUCLEOTIDE SEQUENCE [LARGE SCALE GENOMIC DNA]</scope>
    <source>
        <strain evidence="1 2">M52/8-19</strain>
    </source>
</reference>
<proteinExistence type="predicted"/>
<name>A0AB73MRZ1_9LEPT</name>
<sequence length="111" mass="13178">MNENENKIIQFAELGTWSVKKSNQKPKCNHDSVYVVEGSPYLQCQTCEEDLDPIWFMTRLVKEEQSKEWRLDRLTNIINDLIQKIENQNKFKCEHCGKFTRILKDIGNKNE</sequence>
<accession>A0AB73MRZ1</accession>
<dbReference type="Proteomes" id="UP000189337">
    <property type="component" value="Unassembled WGS sequence"/>
</dbReference>
<dbReference type="RefSeq" id="WP_008398582.1">
    <property type="nucleotide sequence ID" value="NZ_CP028370.1"/>
</dbReference>
<evidence type="ECO:0000313" key="2">
    <source>
        <dbReference type="Proteomes" id="UP000189337"/>
    </source>
</evidence>
<gene>
    <name evidence="1" type="ORF">BWD14_05570</name>
</gene>
<dbReference type="EMBL" id="MTSU01000003">
    <property type="protein sequence ID" value="ONF94089.1"/>
    <property type="molecule type" value="Genomic_DNA"/>
</dbReference>
<dbReference type="AlphaFoldDB" id="A0AB73MRZ1"/>